<gene>
    <name evidence="2" type="ORF">FJT64_001525</name>
</gene>
<dbReference type="OrthoDB" id="71166at2759"/>
<comment type="caution">
    <text evidence="2">The sequence shown here is derived from an EMBL/GenBank/DDBJ whole genome shotgun (WGS) entry which is preliminary data.</text>
</comment>
<keyword evidence="3" id="KW-1185">Reference proteome</keyword>
<reference evidence="2 3" key="1">
    <citation type="submission" date="2019-07" db="EMBL/GenBank/DDBJ databases">
        <title>Draft genome assembly of a fouling barnacle, Amphibalanus amphitrite (Darwin, 1854): The first reference genome for Thecostraca.</title>
        <authorList>
            <person name="Kim W."/>
        </authorList>
    </citation>
    <scope>NUCLEOTIDE SEQUENCE [LARGE SCALE GENOMIC DNA]</scope>
    <source>
        <strain evidence="2">SNU_AA5</strain>
        <tissue evidence="2">Soma without cirri and trophi</tissue>
    </source>
</reference>
<feature type="region of interest" description="Disordered" evidence="1">
    <location>
        <begin position="431"/>
        <end position="480"/>
    </location>
</feature>
<accession>A0A6A4XHP3</accession>
<evidence type="ECO:0000313" key="2">
    <source>
        <dbReference type="EMBL" id="KAF0314522.1"/>
    </source>
</evidence>
<feature type="compositionally biased region" description="Acidic residues" evidence="1">
    <location>
        <begin position="698"/>
        <end position="713"/>
    </location>
</feature>
<evidence type="ECO:0008006" key="4">
    <source>
        <dbReference type="Google" id="ProtNLM"/>
    </source>
</evidence>
<feature type="compositionally biased region" description="Low complexity" evidence="1">
    <location>
        <begin position="442"/>
        <end position="457"/>
    </location>
</feature>
<organism evidence="2 3">
    <name type="scientific">Amphibalanus amphitrite</name>
    <name type="common">Striped barnacle</name>
    <name type="synonym">Balanus amphitrite</name>
    <dbReference type="NCBI Taxonomy" id="1232801"/>
    <lineage>
        <taxon>Eukaryota</taxon>
        <taxon>Metazoa</taxon>
        <taxon>Ecdysozoa</taxon>
        <taxon>Arthropoda</taxon>
        <taxon>Crustacea</taxon>
        <taxon>Multicrustacea</taxon>
        <taxon>Cirripedia</taxon>
        <taxon>Thoracica</taxon>
        <taxon>Thoracicalcarea</taxon>
        <taxon>Balanomorpha</taxon>
        <taxon>Balanoidea</taxon>
        <taxon>Balanidae</taxon>
        <taxon>Amphibalaninae</taxon>
        <taxon>Amphibalanus</taxon>
    </lineage>
</organism>
<proteinExistence type="predicted"/>
<evidence type="ECO:0000313" key="3">
    <source>
        <dbReference type="Proteomes" id="UP000440578"/>
    </source>
</evidence>
<dbReference type="Proteomes" id="UP000440578">
    <property type="component" value="Unassembled WGS sequence"/>
</dbReference>
<name>A0A6A4XHP3_AMPAM</name>
<dbReference type="EMBL" id="VIIS01000015">
    <property type="protein sequence ID" value="KAF0314522.1"/>
    <property type="molecule type" value="Genomic_DNA"/>
</dbReference>
<sequence length="743" mass="79598">MDRSASWYSAVSSAVAGRYPAVPLSGSDRLLHLAAANVLLDRRTAAVRRVRSDTDAAGAQRDNVAFLVAASADGERVPLMMLTPAGGLVRGDLRPEDSCLQLTTRNGTVTSDALRRYLCECLDPHLTERQVARPVLVFVDGRHHHASQELCRLCDDLGVVLIGLPPAAAARGPLRSAVAALLAANLTRMADTAERGRRAEPDGGCSTSARALLAGYRTATRRASPQGIAHAFQWSGLSTWSESIISACGSGASAPDVAELQLPEPPPPPLTAPAGLTLPPDGASLEWSVRLLLSAERQRQQPAPLQPAQVPRPGPSSAAFLVSVPLSADGGGAAPDGPPLDTGDGWVTGSTTVLSYLINESVFERVYSNQAGRLCLLESRRRELESLLTPSDRIVQVRRELSTWWNDTGRVRRVTRITGSAAQPVALYEFYLDDGRPPPPGSQATGAGEAAEESAGGDAKLAETDGQKDDAAEEVGVSADPAAPLVAVDVAPGSPGRGGRTSIPIPATGLTDAELLRLLIDPLLDSPALSRPPAEKEPNTAYLINNEANVQRRRRGAPCRYDDEPERWHGGPLKTGKLYTFLLDENGARRVCNSSRGPYSRPALRNGRWVPEPLNPPPTGRETEVQLRRLISRQMCGRLQHGGLLRRISWVEACEPPPARLPAVALYEYTRMSVEPRQRGNSVQVQPVNVADKREGDFGSELESDADSEPDMDESLKRAWSGQNGTGAEGSDVKRKRSWNPST</sequence>
<feature type="compositionally biased region" description="Basic residues" evidence="1">
    <location>
        <begin position="734"/>
        <end position="743"/>
    </location>
</feature>
<protein>
    <recommendedName>
        <fullName evidence="4">DDE-1 domain-containing protein</fullName>
    </recommendedName>
</protein>
<feature type="compositionally biased region" description="Basic and acidic residues" evidence="1">
    <location>
        <begin position="460"/>
        <end position="470"/>
    </location>
</feature>
<evidence type="ECO:0000256" key="1">
    <source>
        <dbReference type="SAM" id="MobiDB-lite"/>
    </source>
</evidence>
<dbReference type="AlphaFoldDB" id="A0A6A4XHP3"/>
<feature type="region of interest" description="Disordered" evidence="1">
    <location>
        <begin position="677"/>
        <end position="743"/>
    </location>
</feature>